<proteinExistence type="inferred from homology"/>
<evidence type="ECO:0000256" key="1">
    <source>
        <dbReference type="ARBA" id="ARBA00004479"/>
    </source>
</evidence>
<evidence type="ECO:0000313" key="11">
    <source>
        <dbReference type="Proteomes" id="UP001295423"/>
    </source>
</evidence>
<comment type="similarity">
    <text evidence="2">Belongs to the EMP24/GP25L family.</text>
</comment>
<accession>A0AAD2FMR3</accession>
<dbReference type="Pfam" id="PF01105">
    <property type="entry name" value="EMP24_GP25L"/>
    <property type="match status" value="1"/>
</dbReference>
<feature type="chain" id="PRO_5042037768" description="GOLD domain-containing protein" evidence="8">
    <location>
        <begin position="22"/>
        <end position="286"/>
    </location>
</feature>
<evidence type="ECO:0000256" key="8">
    <source>
        <dbReference type="SAM" id="SignalP"/>
    </source>
</evidence>
<dbReference type="GO" id="GO:0016020">
    <property type="term" value="C:membrane"/>
    <property type="evidence" value="ECO:0007669"/>
    <property type="project" value="UniProtKB-SubCell"/>
</dbReference>
<comment type="caution">
    <text evidence="10">The sequence shown here is derived from an EMBL/GenBank/DDBJ whole genome shotgun (WGS) entry which is preliminary data.</text>
</comment>
<name>A0AAD2FMR3_9STRA</name>
<dbReference type="InterPro" id="IPR015720">
    <property type="entry name" value="Emp24-like"/>
</dbReference>
<keyword evidence="3 7" id="KW-0812">Transmembrane</keyword>
<evidence type="ECO:0000259" key="9">
    <source>
        <dbReference type="SMART" id="SM01190"/>
    </source>
</evidence>
<protein>
    <recommendedName>
        <fullName evidence="9">GOLD domain-containing protein</fullName>
    </recommendedName>
</protein>
<keyword evidence="11" id="KW-1185">Reference proteome</keyword>
<evidence type="ECO:0000313" key="10">
    <source>
        <dbReference type="EMBL" id="CAJ1946406.1"/>
    </source>
</evidence>
<dbReference type="EMBL" id="CAKOGP040001668">
    <property type="protein sequence ID" value="CAJ1946406.1"/>
    <property type="molecule type" value="Genomic_DNA"/>
</dbReference>
<keyword evidence="5 7" id="KW-1133">Transmembrane helix</keyword>
<dbReference type="SMART" id="SM01190">
    <property type="entry name" value="EMP24_GP25L"/>
    <property type="match status" value="1"/>
</dbReference>
<comment type="subcellular location">
    <subcellularLocation>
        <location evidence="1">Membrane</location>
        <topology evidence="1">Single-pass type I membrane protein</topology>
    </subcellularLocation>
</comment>
<dbReference type="Proteomes" id="UP001295423">
    <property type="component" value="Unassembled WGS sequence"/>
</dbReference>
<reference evidence="10" key="1">
    <citation type="submission" date="2023-08" db="EMBL/GenBank/DDBJ databases">
        <authorList>
            <person name="Audoor S."/>
            <person name="Bilcke G."/>
        </authorList>
    </citation>
    <scope>NUCLEOTIDE SEQUENCE</scope>
</reference>
<evidence type="ECO:0000256" key="3">
    <source>
        <dbReference type="ARBA" id="ARBA00022692"/>
    </source>
</evidence>
<dbReference type="InterPro" id="IPR009038">
    <property type="entry name" value="GOLD_dom"/>
</dbReference>
<evidence type="ECO:0000256" key="2">
    <source>
        <dbReference type="ARBA" id="ARBA00007104"/>
    </source>
</evidence>
<gene>
    <name evidence="10" type="ORF">CYCCA115_LOCUS10550</name>
</gene>
<feature type="transmembrane region" description="Helical" evidence="7">
    <location>
        <begin position="257"/>
        <end position="276"/>
    </location>
</feature>
<evidence type="ECO:0000256" key="7">
    <source>
        <dbReference type="SAM" id="Phobius"/>
    </source>
</evidence>
<evidence type="ECO:0000256" key="5">
    <source>
        <dbReference type="ARBA" id="ARBA00022989"/>
    </source>
</evidence>
<evidence type="ECO:0000256" key="6">
    <source>
        <dbReference type="ARBA" id="ARBA00023136"/>
    </source>
</evidence>
<keyword evidence="4 8" id="KW-0732">Signal</keyword>
<feature type="signal peptide" evidence="8">
    <location>
        <begin position="1"/>
        <end position="21"/>
    </location>
</feature>
<evidence type="ECO:0000256" key="4">
    <source>
        <dbReference type="ARBA" id="ARBA00022729"/>
    </source>
</evidence>
<dbReference type="AlphaFoldDB" id="A0AAD2FMR3"/>
<dbReference type="PANTHER" id="PTHR22811">
    <property type="entry name" value="TRANSMEMBRANE EMP24 DOMAIN-CONTAINING PROTEIN"/>
    <property type="match status" value="1"/>
</dbReference>
<sequence length="286" mass="33476">MKAIMKSLLLLSAGFIWSAKGHPMIIELQENEERCINLNIPEDDDAHLIFLPLPSEAETTNEWIKKYEDLEQHFLGQIVKLTKSRMHSSLPKQFVDDPPADIKAIMDELVHEWYEGETNSMAEVKLTNPHTQGSTTMETHWFHPLVLNHLRRILQHNQQRDKAPLEGYEICITSKNEEVPILMMIEHVMTSDDIFDDEEDTKSGMMFKSEHLTPLQDQLDGSIHAANTVIRELNLMEKREKRMRKTADSINWRVRNFSYLSVIVLILVTFFQVTYLKRYFKKKKLL</sequence>
<keyword evidence="6 7" id="KW-0472">Membrane</keyword>
<feature type="domain" description="GOLD" evidence="9">
    <location>
        <begin position="23"/>
        <end position="281"/>
    </location>
</feature>
<organism evidence="10 11">
    <name type="scientific">Cylindrotheca closterium</name>
    <dbReference type="NCBI Taxonomy" id="2856"/>
    <lineage>
        <taxon>Eukaryota</taxon>
        <taxon>Sar</taxon>
        <taxon>Stramenopiles</taxon>
        <taxon>Ochrophyta</taxon>
        <taxon>Bacillariophyta</taxon>
        <taxon>Bacillariophyceae</taxon>
        <taxon>Bacillariophycidae</taxon>
        <taxon>Bacillariales</taxon>
        <taxon>Bacillariaceae</taxon>
        <taxon>Cylindrotheca</taxon>
    </lineage>
</organism>